<comment type="caution">
    <text evidence="1">The sequence shown here is derived from an EMBL/GenBank/DDBJ whole genome shotgun (WGS) entry which is preliminary data.</text>
</comment>
<feature type="non-terminal residue" evidence="1">
    <location>
        <position position="1"/>
    </location>
</feature>
<accession>X1DAQ1</accession>
<organism evidence="1">
    <name type="scientific">marine sediment metagenome</name>
    <dbReference type="NCBI Taxonomy" id="412755"/>
    <lineage>
        <taxon>unclassified sequences</taxon>
        <taxon>metagenomes</taxon>
        <taxon>ecological metagenomes</taxon>
    </lineage>
</organism>
<proteinExistence type="predicted"/>
<dbReference type="AlphaFoldDB" id="X1DAQ1"/>
<protein>
    <submittedName>
        <fullName evidence="1">Uncharacterized protein</fullName>
    </submittedName>
</protein>
<name>X1DAQ1_9ZZZZ</name>
<evidence type="ECO:0000313" key="1">
    <source>
        <dbReference type="EMBL" id="GAG93471.1"/>
    </source>
</evidence>
<sequence length="82" mass="9219">SGYPLMKSTDPENVDSPFVLMPRKDPAAFIAMLAYARNCEKDLAAEIKGWLTKVAEAPPAYGSQGDRNRRFLRLQSLRDIFT</sequence>
<reference evidence="1" key="1">
    <citation type="journal article" date="2014" name="Front. Microbiol.">
        <title>High frequency of phylogenetically diverse reductive dehalogenase-homologous genes in deep subseafloor sedimentary metagenomes.</title>
        <authorList>
            <person name="Kawai M."/>
            <person name="Futagami T."/>
            <person name="Toyoda A."/>
            <person name="Takaki Y."/>
            <person name="Nishi S."/>
            <person name="Hori S."/>
            <person name="Arai W."/>
            <person name="Tsubouchi T."/>
            <person name="Morono Y."/>
            <person name="Uchiyama I."/>
            <person name="Ito T."/>
            <person name="Fujiyama A."/>
            <person name="Inagaki F."/>
            <person name="Takami H."/>
        </authorList>
    </citation>
    <scope>NUCLEOTIDE SEQUENCE</scope>
    <source>
        <strain evidence="1">Expedition CK06-06</strain>
    </source>
</reference>
<dbReference type="EMBL" id="BART01026156">
    <property type="protein sequence ID" value="GAG93471.1"/>
    <property type="molecule type" value="Genomic_DNA"/>
</dbReference>
<gene>
    <name evidence="1" type="ORF">S01H4_46741</name>
</gene>